<comment type="caution">
    <text evidence="2">The sequence shown here is derived from an EMBL/GenBank/DDBJ whole genome shotgun (WGS) entry which is preliminary data.</text>
</comment>
<dbReference type="EMBL" id="JAQQLI010000001">
    <property type="protein sequence ID" value="MDC7784098.1"/>
    <property type="molecule type" value="Genomic_DNA"/>
</dbReference>
<reference evidence="2" key="2">
    <citation type="submission" date="2023-02" db="EMBL/GenBank/DDBJ databases">
        <authorList>
            <person name="Rayyan A."/>
            <person name="Meyer T."/>
            <person name="Kyndt J.A."/>
        </authorList>
    </citation>
    <scope>NUCLEOTIDE SEQUENCE</scope>
    <source>
        <strain evidence="2">DSM 9987</strain>
    </source>
</reference>
<proteinExistence type="predicted"/>
<protein>
    <submittedName>
        <fullName evidence="2">DUF411 domain-containing protein</fullName>
    </submittedName>
</protein>
<organism evidence="2 3">
    <name type="scientific">Rhodoplanes tepidamans</name>
    <name type="common">Rhodoplanes cryptolactis</name>
    <dbReference type="NCBI Taxonomy" id="200616"/>
    <lineage>
        <taxon>Bacteria</taxon>
        <taxon>Pseudomonadati</taxon>
        <taxon>Pseudomonadota</taxon>
        <taxon>Alphaproteobacteria</taxon>
        <taxon>Hyphomicrobiales</taxon>
        <taxon>Nitrobacteraceae</taxon>
        <taxon>Rhodoplanes</taxon>
    </lineage>
</organism>
<name>A0ABT5J3E6_RHOTP</name>
<dbReference type="RefSeq" id="WP_272774949.1">
    <property type="nucleotide sequence ID" value="NZ_JAQQLI010000001.1"/>
</dbReference>
<dbReference type="InterPro" id="IPR007332">
    <property type="entry name" value="DUF411"/>
</dbReference>
<feature type="signal peptide" evidence="1">
    <location>
        <begin position="1"/>
        <end position="29"/>
    </location>
</feature>
<gene>
    <name evidence="2" type="ORF">PQJ73_00240</name>
</gene>
<reference evidence="2" key="1">
    <citation type="journal article" date="2023" name="Microbiol Resour">
        <title>Genome Sequences of Rhodoplanes serenus and Two Thermotolerant Strains, Rhodoplanes tepidamans and 'Rhodoplanes cryptolactis,' Further Refine the Genus.</title>
        <authorList>
            <person name="Rayyan A.A."/>
            <person name="Kyndt J.A."/>
        </authorList>
    </citation>
    <scope>NUCLEOTIDE SEQUENCE</scope>
    <source>
        <strain evidence="2">DSM 9987</strain>
    </source>
</reference>
<dbReference type="Proteomes" id="UP001165652">
    <property type="component" value="Unassembled WGS sequence"/>
</dbReference>
<evidence type="ECO:0000313" key="2">
    <source>
        <dbReference type="EMBL" id="MDC7784098.1"/>
    </source>
</evidence>
<sequence>MAITIPLTRRAFGPALAAGLAGLAGAASAQVRPAVTVHKDAACGCCTGWARHLERAGFRVRLVDVDDLVGLKARLGVPADLQSCHTAEIGGFLVEGHVPAAAVERLLAEAPAARGLAVPGMPVGSPGMEGGPPETYEVVLFGPAGRRTFARFRGTTVL</sequence>
<keyword evidence="3" id="KW-1185">Reference proteome</keyword>
<feature type="chain" id="PRO_5045407425" evidence="1">
    <location>
        <begin position="30"/>
        <end position="158"/>
    </location>
</feature>
<evidence type="ECO:0000256" key="1">
    <source>
        <dbReference type="SAM" id="SignalP"/>
    </source>
</evidence>
<dbReference type="Pfam" id="PF04214">
    <property type="entry name" value="DUF411"/>
    <property type="match status" value="1"/>
</dbReference>
<accession>A0ABT5J3E6</accession>
<evidence type="ECO:0000313" key="3">
    <source>
        <dbReference type="Proteomes" id="UP001165652"/>
    </source>
</evidence>
<keyword evidence="1" id="KW-0732">Signal</keyword>